<accession>A0A4C1WHJ3</accession>
<organism evidence="2 3">
    <name type="scientific">Eumeta variegata</name>
    <name type="common">Bagworm moth</name>
    <name type="synonym">Eumeta japonica</name>
    <dbReference type="NCBI Taxonomy" id="151549"/>
    <lineage>
        <taxon>Eukaryota</taxon>
        <taxon>Metazoa</taxon>
        <taxon>Ecdysozoa</taxon>
        <taxon>Arthropoda</taxon>
        <taxon>Hexapoda</taxon>
        <taxon>Insecta</taxon>
        <taxon>Pterygota</taxon>
        <taxon>Neoptera</taxon>
        <taxon>Endopterygota</taxon>
        <taxon>Lepidoptera</taxon>
        <taxon>Glossata</taxon>
        <taxon>Ditrysia</taxon>
        <taxon>Tineoidea</taxon>
        <taxon>Psychidae</taxon>
        <taxon>Oiketicinae</taxon>
        <taxon>Eumeta</taxon>
    </lineage>
</organism>
<name>A0A4C1WHJ3_EUMVA</name>
<evidence type="ECO:0000313" key="3">
    <source>
        <dbReference type="Proteomes" id="UP000299102"/>
    </source>
</evidence>
<protein>
    <submittedName>
        <fullName evidence="2">Uncharacterized protein</fullName>
    </submittedName>
</protein>
<keyword evidence="3" id="KW-1185">Reference proteome</keyword>
<feature type="region of interest" description="Disordered" evidence="1">
    <location>
        <begin position="1"/>
        <end position="70"/>
    </location>
</feature>
<dbReference type="Proteomes" id="UP000299102">
    <property type="component" value="Unassembled WGS sequence"/>
</dbReference>
<gene>
    <name evidence="2" type="ORF">EVAR_25230_1</name>
</gene>
<sequence length="128" mass="13631">MSDLTTRRKKELKSVAQHSWETSAVPGRDAPRQEPAPPFWTCETKGRTSAPAGRPDEPTATPGDSFSTATTDRRLAARAHNVYSSSSGRPERRDVNVSYGVCASVVSFNPHAGARAAPTTAAPPSVLL</sequence>
<comment type="caution">
    <text evidence="2">The sequence shown here is derived from an EMBL/GenBank/DDBJ whole genome shotgun (WGS) entry which is preliminary data.</text>
</comment>
<dbReference type="AlphaFoldDB" id="A0A4C1WHJ3"/>
<reference evidence="2 3" key="1">
    <citation type="journal article" date="2019" name="Commun. Biol.">
        <title>The bagworm genome reveals a unique fibroin gene that provides high tensile strength.</title>
        <authorList>
            <person name="Kono N."/>
            <person name="Nakamura H."/>
            <person name="Ohtoshi R."/>
            <person name="Tomita M."/>
            <person name="Numata K."/>
            <person name="Arakawa K."/>
        </authorList>
    </citation>
    <scope>NUCLEOTIDE SEQUENCE [LARGE SCALE GENOMIC DNA]</scope>
</reference>
<dbReference type="EMBL" id="BGZK01000567">
    <property type="protein sequence ID" value="GBP50533.1"/>
    <property type="molecule type" value="Genomic_DNA"/>
</dbReference>
<proteinExistence type="predicted"/>
<evidence type="ECO:0000313" key="2">
    <source>
        <dbReference type="EMBL" id="GBP50533.1"/>
    </source>
</evidence>
<evidence type="ECO:0000256" key="1">
    <source>
        <dbReference type="SAM" id="MobiDB-lite"/>
    </source>
</evidence>